<evidence type="ECO:0000256" key="3">
    <source>
        <dbReference type="ARBA" id="ARBA00022723"/>
    </source>
</evidence>
<dbReference type="PANTHER" id="PTHR30176">
    <property type="entry name" value="FERREDOXIN-TYPE PROTEIN NAPH"/>
    <property type="match status" value="1"/>
</dbReference>
<keyword evidence="11" id="KW-1185">Reference proteome</keyword>
<dbReference type="InterPro" id="IPR051684">
    <property type="entry name" value="Electron_Trans/Redox"/>
</dbReference>
<keyword evidence="6" id="KW-0411">Iron-sulfur</keyword>
<keyword evidence="2" id="KW-0004">4Fe-4S</keyword>
<evidence type="ECO:0000256" key="1">
    <source>
        <dbReference type="ARBA" id="ARBA00022448"/>
    </source>
</evidence>
<dbReference type="OrthoDB" id="9808559at2"/>
<reference evidence="10 11" key="1">
    <citation type="journal article" date="2014" name="ISME J.">
        <title>Candidatus Competibacter-lineage genomes retrieved from metagenomes reveal functional metabolic diversity.</title>
        <authorList>
            <person name="McIlroy S.J."/>
            <person name="Albertsen M."/>
            <person name="Andresen E.K."/>
            <person name="Saunders A.M."/>
            <person name="Kristiansen R."/>
            <person name="Stokholm-Bjerregaard M."/>
            <person name="Nielsen K.L."/>
            <person name="Nielsen P.H."/>
        </authorList>
    </citation>
    <scope>NUCLEOTIDE SEQUENCE [LARGE SCALE GENOMIC DNA]</scope>
    <source>
        <strain evidence="10 11">Run_B_J11</strain>
    </source>
</reference>
<evidence type="ECO:0000256" key="2">
    <source>
        <dbReference type="ARBA" id="ARBA00022485"/>
    </source>
</evidence>
<feature type="domain" description="4Fe-4S ferredoxin-type" evidence="9">
    <location>
        <begin position="475"/>
        <end position="507"/>
    </location>
</feature>
<feature type="region of interest" description="Disordered" evidence="7">
    <location>
        <begin position="533"/>
        <end position="555"/>
    </location>
</feature>
<evidence type="ECO:0000256" key="4">
    <source>
        <dbReference type="ARBA" id="ARBA00022982"/>
    </source>
</evidence>
<name>A0A7U7GAU7_9GAMM</name>
<evidence type="ECO:0000256" key="5">
    <source>
        <dbReference type="ARBA" id="ARBA00023004"/>
    </source>
</evidence>
<evidence type="ECO:0000259" key="9">
    <source>
        <dbReference type="PROSITE" id="PS51379"/>
    </source>
</evidence>
<feature type="domain" description="4Fe-4S ferredoxin-type" evidence="9">
    <location>
        <begin position="394"/>
        <end position="426"/>
    </location>
</feature>
<keyword evidence="5" id="KW-0408">Iron</keyword>
<dbReference type="PANTHER" id="PTHR30176:SF3">
    <property type="entry name" value="FERREDOXIN-TYPE PROTEIN NAPH"/>
    <property type="match status" value="1"/>
</dbReference>
<dbReference type="RefSeq" id="WP_051497612.1">
    <property type="nucleotide sequence ID" value="NZ_CBTK010000113.1"/>
</dbReference>
<feature type="domain" description="4Fe-4S ferredoxin-type" evidence="9">
    <location>
        <begin position="229"/>
        <end position="258"/>
    </location>
</feature>
<accession>A0A7U7GAU7</accession>
<organism evidence="10 11">
    <name type="scientific">Candidatus Contendobacter odensis Run_B_J11</name>
    <dbReference type="NCBI Taxonomy" id="1400861"/>
    <lineage>
        <taxon>Bacteria</taxon>
        <taxon>Pseudomonadati</taxon>
        <taxon>Pseudomonadota</taxon>
        <taxon>Gammaproteobacteria</taxon>
        <taxon>Candidatus Competibacteraceae</taxon>
        <taxon>Candidatus Contendibacter</taxon>
    </lineage>
</organism>
<dbReference type="InterPro" id="IPR017900">
    <property type="entry name" value="4Fe4S_Fe_S_CS"/>
</dbReference>
<feature type="domain" description="4Fe-4S ferredoxin-type" evidence="9">
    <location>
        <begin position="259"/>
        <end position="285"/>
    </location>
</feature>
<dbReference type="SUPFAM" id="SSF54862">
    <property type="entry name" value="4Fe-4S ferredoxins"/>
    <property type="match status" value="2"/>
</dbReference>
<evidence type="ECO:0000256" key="6">
    <source>
        <dbReference type="ARBA" id="ARBA00023014"/>
    </source>
</evidence>
<proteinExistence type="predicted"/>
<dbReference type="InterPro" id="IPR017896">
    <property type="entry name" value="4Fe4S_Fe-S-bd"/>
</dbReference>
<dbReference type="EMBL" id="CBTK010000113">
    <property type="protein sequence ID" value="CDH44946.1"/>
    <property type="molecule type" value="Genomic_DNA"/>
</dbReference>
<dbReference type="Pfam" id="PF13187">
    <property type="entry name" value="Fer4_9"/>
    <property type="match status" value="1"/>
</dbReference>
<feature type="transmembrane region" description="Helical" evidence="8">
    <location>
        <begin position="114"/>
        <end position="138"/>
    </location>
</feature>
<dbReference type="GO" id="GO:0051539">
    <property type="term" value="F:4 iron, 4 sulfur cluster binding"/>
    <property type="evidence" value="ECO:0007669"/>
    <property type="project" value="UniProtKB-KW"/>
</dbReference>
<dbReference type="Pfam" id="PF12838">
    <property type="entry name" value="Fer4_7"/>
    <property type="match status" value="1"/>
</dbReference>
<keyword evidence="8" id="KW-0472">Membrane</keyword>
<feature type="transmembrane region" description="Helical" evidence="8">
    <location>
        <begin position="182"/>
        <end position="201"/>
    </location>
</feature>
<dbReference type="PROSITE" id="PS51379">
    <property type="entry name" value="4FE4S_FER_2"/>
    <property type="match status" value="6"/>
</dbReference>
<dbReference type="GO" id="GO:0005886">
    <property type="term" value="C:plasma membrane"/>
    <property type="evidence" value="ECO:0007669"/>
    <property type="project" value="TreeGrafter"/>
</dbReference>
<keyword evidence="1" id="KW-0813">Transport</keyword>
<feature type="domain" description="4Fe-4S ferredoxin-type" evidence="9">
    <location>
        <begin position="357"/>
        <end position="386"/>
    </location>
</feature>
<dbReference type="Gene3D" id="3.30.70.20">
    <property type="match status" value="2"/>
</dbReference>
<keyword evidence="8" id="KW-1133">Transmembrane helix</keyword>
<dbReference type="Pfam" id="PF12801">
    <property type="entry name" value="Fer4_5"/>
    <property type="match status" value="2"/>
</dbReference>
<keyword evidence="3" id="KW-0479">Metal-binding</keyword>
<protein>
    <submittedName>
        <fullName evidence="10">4Fe-4S ferredoxin iron-sulfur binding domain-containing protein</fullName>
    </submittedName>
</protein>
<feature type="domain" description="4Fe-4S ferredoxin-type" evidence="9">
    <location>
        <begin position="451"/>
        <end position="470"/>
    </location>
</feature>
<dbReference type="GO" id="GO:0046872">
    <property type="term" value="F:metal ion binding"/>
    <property type="evidence" value="ECO:0007669"/>
    <property type="project" value="UniProtKB-KW"/>
</dbReference>
<gene>
    <name evidence="10" type="ORF">BN874_200016</name>
</gene>
<feature type="transmembrane region" description="Helical" evidence="8">
    <location>
        <begin position="60"/>
        <end position="93"/>
    </location>
</feature>
<dbReference type="Proteomes" id="UP000019184">
    <property type="component" value="Unassembled WGS sequence"/>
</dbReference>
<evidence type="ECO:0000313" key="10">
    <source>
        <dbReference type="EMBL" id="CDH44946.1"/>
    </source>
</evidence>
<sequence length="555" mass="60030">MKQIKLKRIRVIVALTFLVLTTLLFMDFAQIGEAPGANVVLYPQFVPSLLKFSQTLAWAGTGFLAVLALTLLFGRVYCSALCPLGVLQDIVIRIADKLRKPRKIKFKYQKPHDALRYAVLALTVGLFLSGSILAVVLLDPFSNFGRIVGDLLRPLYIFAHNGVGSLLEAVGLRGPFPLHWKAPLLTTLVFPVLFLIGLVWLSAAKGRLFCNTLCPVGTLLGLVSRFAVFKIRIPKDACILCAQCSIHCKAGCIHLKTKEVDFSRCVACFDCIAVCEAQGIGYARSTPVLSHPSPSLIPTSHKERRVSRRALLRVGATALVGLAGLSRSGSGEATPYNRIPTVQANRKTWPVAPPGAGNLARFNDLCIACHLCVSACPYGVLQPALLEYGLSGLLQPRLDFAAGYCSYECNRCGQICPTGAIRPLDLTVKQTVQLGVAHFIRINCMVHTDHIACGVCEEACPTQAVHRVPYHDGLSIPEVREALCIGCGACENACPTRPYRAIDVDGRPIQQRAARPLSKPLVDMGMGTTQFAAGRGRGPVAGMSPHGPEFTGRNR</sequence>
<dbReference type="CDD" id="cd16373">
    <property type="entry name" value="DMSOR_beta_like"/>
    <property type="match status" value="1"/>
</dbReference>
<comment type="caution">
    <text evidence="10">The sequence shown here is derived from an EMBL/GenBank/DDBJ whole genome shotgun (WGS) entry which is preliminary data.</text>
</comment>
<keyword evidence="8" id="KW-0812">Transmembrane</keyword>
<keyword evidence="4" id="KW-0249">Electron transport</keyword>
<evidence type="ECO:0000313" key="11">
    <source>
        <dbReference type="Proteomes" id="UP000019184"/>
    </source>
</evidence>
<evidence type="ECO:0000256" key="7">
    <source>
        <dbReference type="SAM" id="MobiDB-lite"/>
    </source>
</evidence>
<feature type="transmembrane region" description="Helical" evidence="8">
    <location>
        <begin position="208"/>
        <end position="228"/>
    </location>
</feature>
<evidence type="ECO:0000256" key="8">
    <source>
        <dbReference type="SAM" id="Phobius"/>
    </source>
</evidence>
<dbReference type="PROSITE" id="PS00198">
    <property type="entry name" value="4FE4S_FER_1"/>
    <property type="match status" value="2"/>
</dbReference>
<dbReference type="AlphaFoldDB" id="A0A7U7GAU7"/>